<feature type="signal peptide" evidence="2">
    <location>
        <begin position="1"/>
        <end position="25"/>
    </location>
</feature>
<feature type="region of interest" description="Disordered" evidence="1">
    <location>
        <begin position="768"/>
        <end position="824"/>
    </location>
</feature>
<evidence type="ECO:0000313" key="4">
    <source>
        <dbReference type="EMBL" id="QDU40308.1"/>
    </source>
</evidence>
<feature type="chain" id="PRO_5021732388" description="Peptidase C-terminal archaeal/bacterial domain-containing protein" evidence="2">
    <location>
        <begin position="26"/>
        <end position="824"/>
    </location>
</feature>
<dbReference type="SUPFAM" id="SSF89260">
    <property type="entry name" value="Collagen-binding domain"/>
    <property type="match status" value="1"/>
</dbReference>
<evidence type="ECO:0000256" key="2">
    <source>
        <dbReference type="SAM" id="SignalP"/>
    </source>
</evidence>
<keyword evidence="2" id="KW-0732">Signal</keyword>
<evidence type="ECO:0000259" key="3">
    <source>
        <dbReference type="Pfam" id="PF04151"/>
    </source>
</evidence>
<reference evidence="4 5" key="1">
    <citation type="submission" date="2019-02" db="EMBL/GenBank/DDBJ databases">
        <title>Deep-cultivation of Planctomycetes and their phenomic and genomic characterization uncovers novel biology.</title>
        <authorList>
            <person name="Wiegand S."/>
            <person name="Jogler M."/>
            <person name="Boedeker C."/>
            <person name="Pinto D."/>
            <person name="Vollmers J."/>
            <person name="Rivas-Marin E."/>
            <person name="Kohn T."/>
            <person name="Peeters S.H."/>
            <person name="Heuer A."/>
            <person name="Rast P."/>
            <person name="Oberbeckmann S."/>
            <person name="Bunk B."/>
            <person name="Jeske O."/>
            <person name="Meyerdierks A."/>
            <person name="Storesund J.E."/>
            <person name="Kallscheuer N."/>
            <person name="Luecker S."/>
            <person name="Lage O.M."/>
            <person name="Pohl T."/>
            <person name="Merkel B.J."/>
            <person name="Hornburger P."/>
            <person name="Mueller R.-W."/>
            <person name="Bruemmer F."/>
            <person name="Labrenz M."/>
            <person name="Spormann A.M."/>
            <person name="Op den Camp H."/>
            <person name="Overmann J."/>
            <person name="Amann R."/>
            <person name="Jetten M.S.M."/>
            <person name="Mascher T."/>
            <person name="Medema M.H."/>
            <person name="Devos D.P."/>
            <person name="Kaster A.-K."/>
            <person name="Ovreas L."/>
            <person name="Rohde M."/>
            <person name="Galperin M.Y."/>
            <person name="Jogler C."/>
        </authorList>
    </citation>
    <scope>NUCLEOTIDE SEQUENCE [LARGE SCALE GENOMIC DNA]</scope>
    <source>
        <strain evidence="4 5">Mal4</strain>
    </source>
</reference>
<dbReference type="EMBL" id="CP036275">
    <property type="protein sequence ID" value="QDU40308.1"/>
    <property type="molecule type" value="Genomic_DNA"/>
</dbReference>
<feature type="compositionally biased region" description="Basic and acidic residues" evidence="1">
    <location>
        <begin position="812"/>
        <end position="824"/>
    </location>
</feature>
<evidence type="ECO:0000256" key="1">
    <source>
        <dbReference type="SAM" id="MobiDB-lite"/>
    </source>
</evidence>
<dbReference type="Gene3D" id="2.60.120.380">
    <property type="match status" value="2"/>
</dbReference>
<dbReference type="RefSeq" id="WP_145371535.1">
    <property type="nucleotide sequence ID" value="NZ_CP036275.1"/>
</dbReference>
<proteinExistence type="predicted"/>
<accession>A0A517ZCU3</accession>
<name>A0A517ZCU3_9PLAN</name>
<keyword evidence="5" id="KW-1185">Reference proteome</keyword>
<dbReference type="OrthoDB" id="237792at2"/>
<dbReference type="AlphaFoldDB" id="A0A517ZCU3"/>
<sequence length="824" mass="90947" precursor="true">MRIADHARMTIFGLLLALAAAPASAASPRFTNILPHGGQRGTEVDVTLYGSNLEDAEEVLVYDPGLEVVSFAHPEDEKQKGRQLKVRFRLTDATPLGTQRLRIRTRTGLTEIQNFHVGPLPVVDEKEPNTQFDTPQAIDKNVTVHGRVDREDVDYYVVECKKGERLSAEVFGLRLGYSSTGNFFDPYIAILDEKRFELTTEDDSALVWNDAVASVVVPEDGKYYIQVRDAAYGGDGRAYYLLHVGNFPRPRAVIPAGGKPGETLEVTLIGDPTGPFKQQVTVPTDNPERFGVEVRDEHGIAPSNMPFRISDLDNYIEQEPNNSRQEATPAAAPGAYNGALSEPGDIDFFKFAAKKGQVFDVEVYGRRIRSPIDSVVYIYRMDNGGRVAADDDKRRPDSSVRFTAPEDGEYVVAVRDHLNNGGPEYAYRIELTPVTPQLVAKPLDIRRYVQPDFVIPQGSGRGVVLNVTRQDFGGPVNFRSDNLPAGVRLECPEGWRGGGQMSFVMYAAEDAPVGGNYADVTTYLEDPKQADRKIEGPVMQELLMVRGRNNNYVWTEDQQRVAVVVTEKAPFRVSVETPKVPLVRGGSMQLKVTCEKDEGWDEDIQLLVLQNPSGVNSSRSVKIPKGKNEALIPMNASGNAAVQETMVALRAIAKVGNGSVETCTPFFPIRVEEQYATFEFAQAAVERGKEGAMLVTVTKRKDWEGEAEVKLLGLPANATAEPLKMTSDMTELTFTIQTNEKTPISDNKNIFCQLLVPEAGDTILHSLGKGRLRVDPPPPQPKKTEEPKPQPKVAAAEAKPKPLSRLEQLRLQAEKLREQGAEME</sequence>
<dbReference type="Proteomes" id="UP000320496">
    <property type="component" value="Chromosome"/>
</dbReference>
<dbReference type="InterPro" id="IPR007280">
    <property type="entry name" value="Peptidase_C_arc/bac"/>
</dbReference>
<organism evidence="4 5">
    <name type="scientific">Maioricimonas rarisocia</name>
    <dbReference type="NCBI Taxonomy" id="2528026"/>
    <lineage>
        <taxon>Bacteria</taxon>
        <taxon>Pseudomonadati</taxon>
        <taxon>Planctomycetota</taxon>
        <taxon>Planctomycetia</taxon>
        <taxon>Planctomycetales</taxon>
        <taxon>Planctomycetaceae</taxon>
        <taxon>Maioricimonas</taxon>
    </lineage>
</organism>
<dbReference type="KEGG" id="mri:Mal4_46640"/>
<dbReference type="Pfam" id="PF04151">
    <property type="entry name" value="PPC"/>
    <property type="match status" value="1"/>
</dbReference>
<feature type="domain" description="Peptidase C-terminal archaeal/bacterial" evidence="3">
    <location>
        <begin position="345"/>
        <end position="415"/>
    </location>
</feature>
<protein>
    <recommendedName>
        <fullName evidence="3">Peptidase C-terminal archaeal/bacterial domain-containing protein</fullName>
    </recommendedName>
</protein>
<evidence type="ECO:0000313" key="5">
    <source>
        <dbReference type="Proteomes" id="UP000320496"/>
    </source>
</evidence>
<gene>
    <name evidence="4" type="ORF">Mal4_46640</name>
</gene>